<dbReference type="AlphaFoldDB" id="A0A380K7A8"/>
<name>A0A380K7A8_9STRE</name>
<sequence length="56" mass="6951">MIYIYDRLSHQYLYVDKNYIIHASEWVGTEIYKVYLPNGRKLLINRDEFNRILKDR</sequence>
<reference evidence="1 2" key="1">
    <citation type="submission" date="2018-06" db="EMBL/GenBank/DDBJ databases">
        <authorList>
            <consortium name="Pathogen Informatics"/>
            <person name="Doyle S."/>
        </authorList>
    </citation>
    <scope>NUCLEOTIDE SEQUENCE [LARGE SCALE GENOMIC DNA]</scope>
    <source>
        <strain evidence="1 2">NCTC13767</strain>
    </source>
</reference>
<dbReference type="Proteomes" id="UP000254510">
    <property type="component" value="Unassembled WGS sequence"/>
</dbReference>
<accession>A0A380K7A8</accession>
<evidence type="ECO:0000313" key="2">
    <source>
        <dbReference type="Proteomes" id="UP000254510"/>
    </source>
</evidence>
<proteinExistence type="predicted"/>
<organism evidence="1 2">
    <name type="scientific">Streptococcus gallolyticus</name>
    <dbReference type="NCBI Taxonomy" id="315405"/>
    <lineage>
        <taxon>Bacteria</taxon>
        <taxon>Bacillati</taxon>
        <taxon>Bacillota</taxon>
        <taxon>Bacilli</taxon>
        <taxon>Lactobacillales</taxon>
        <taxon>Streptococcaceae</taxon>
        <taxon>Streptococcus</taxon>
    </lineage>
</organism>
<evidence type="ECO:0000313" key="1">
    <source>
        <dbReference type="EMBL" id="SUN60119.1"/>
    </source>
</evidence>
<protein>
    <submittedName>
        <fullName evidence="1">Uncharacterized protein</fullName>
    </submittedName>
</protein>
<dbReference type="EMBL" id="UHFM01000006">
    <property type="protein sequence ID" value="SUN60119.1"/>
    <property type="molecule type" value="Genomic_DNA"/>
</dbReference>
<gene>
    <name evidence="1" type="ORF">NCTC13767_01751</name>
</gene>